<evidence type="ECO:0000256" key="3">
    <source>
        <dbReference type="ARBA" id="ARBA00022759"/>
    </source>
</evidence>
<dbReference type="NCBIfam" id="TIGR00255">
    <property type="entry name" value="YicC/YloC family endoribonuclease"/>
    <property type="match status" value="1"/>
</dbReference>
<name>A0ABT9JNU8_9PROT</name>
<dbReference type="InterPro" id="IPR013527">
    <property type="entry name" value="YicC-like_N"/>
</dbReference>
<dbReference type="InterPro" id="IPR013551">
    <property type="entry name" value="YicC-like_C"/>
</dbReference>
<comment type="cofactor">
    <cofactor evidence="1">
        <name>a divalent metal cation</name>
        <dbReference type="ChEBI" id="CHEBI:60240"/>
    </cofactor>
</comment>
<dbReference type="InterPro" id="IPR005229">
    <property type="entry name" value="YicC/YloC-like"/>
</dbReference>
<keyword evidence="9" id="KW-1185">Reference proteome</keyword>
<dbReference type="RefSeq" id="WP_306387960.1">
    <property type="nucleotide sequence ID" value="NZ_JAVCAP010000001.1"/>
</dbReference>
<evidence type="ECO:0000313" key="9">
    <source>
        <dbReference type="Proteomes" id="UP001225906"/>
    </source>
</evidence>
<reference evidence="9" key="1">
    <citation type="journal article" date="2019" name="Int. J. Syst. Evol. Microbiol.">
        <title>The Global Catalogue of Microorganisms (GCM) 10K type strain sequencing project: providing services to taxonomists for standard genome sequencing and annotation.</title>
        <authorList>
            <consortium name="The Broad Institute Genomics Platform"/>
            <consortium name="The Broad Institute Genome Sequencing Center for Infectious Disease"/>
            <person name="Wu L."/>
            <person name="Ma J."/>
        </authorList>
    </citation>
    <scope>NUCLEOTIDE SEQUENCE [LARGE SCALE GENOMIC DNA]</scope>
    <source>
        <strain evidence="9">VKM B-3159</strain>
    </source>
</reference>
<feature type="domain" description="Endoribonuclease YicC-like N-terminal" evidence="6">
    <location>
        <begin position="8"/>
        <end position="161"/>
    </location>
</feature>
<sequence length="293" mass="33138">MTRPAPTILSMTGFAARETRFPGGTLLIELRAVNHRYLELHVKIEDALRQFEPLVRELLQTHLGRGKVECRLSLKSDAATQSAVVLNPQMVTQIAQTLTRLREHFPDAQAVNLVDIFKLPGICQSDPVDTEAMAQSLHEGLLQAIKELIAARQREGEKLKQVLLDRLQGVREQIGIVKPLLPQLIAQYQEKLTAKLREALLEEDDRIRQEMVLFAQRIDVDEELARLQSHITEMDRILAAGGAVGKKLDFLMQEMNREANTLGSKSVSIETTQVSMQLKVLIEQMREQIQNIE</sequence>
<keyword evidence="4 8" id="KW-0378">Hydrolase</keyword>
<feature type="domain" description="Endoribonuclease YicC-like C-terminal" evidence="7">
    <location>
        <begin position="179"/>
        <end position="293"/>
    </location>
</feature>
<dbReference type="Pfam" id="PF03755">
    <property type="entry name" value="YicC-like_N"/>
    <property type="match status" value="1"/>
</dbReference>
<dbReference type="GO" id="GO:0016787">
    <property type="term" value="F:hydrolase activity"/>
    <property type="evidence" value="ECO:0007669"/>
    <property type="project" value="UniProtKB-KW"/>
</dbReference>
<evidence type="ECO:0000259" key="6">
    <source>
        <dbReference type="Pfam" id="PF03755"/>
    </source>
</evidence>
<dbReference type="PANTHER" id="PTHR30636:SF3">
    <property type="entry name" value="UPF0701 PROTEIN YICC"/>
    <property type="match status" value="1"/>
</dbReference>
<protein>
    <submittedName>
        <fullName evidence="8">YicC/YloC family endoribonuclease</fullName>
        <ecNumber evidence="8">3.1.-.-</ecNumber>
    </submittedName>
</protein>
<keyword evidence="3" id="KW-0255">Endonuclease</keyword>
<evidence type="ECO:0000256" key="5">
    <source>
        <dbReference type="ARBA" id="ARBA00035648"/>
    </source>
</evidence>
<organism evidence="8 9">
    <name type="scientific">Methylophilus aquaticus</name>
    <dbReference type="NCBI Taxonomy" id="1971610"/>
    <lineage>
        <taxon>Bacteria</taxon>
        <taxon>Pseudomonadati</taxon>
        <taxon>Pseudomonadota</taxon>
        <taxon>Betaproteobacteria</taxon>
        <taxon>Nitrosomonadales</taxon>
        <taxon>Methylophilaceae</taxon>
        <taxon>Methylophilus</taxon>
    </lineage>
</organism>
<evidence type="ECO:0000256" key="1">
    <source>
        <dbReference type="ARBA" id="ARBA00001968"/>
    </source>
</evidence>
<proteinExistence type="inferred from homology"/>
<comment type="similarity">
    <text evidence="5">Belongs to the YicC/YloC family.</text>
</comment>
<dbReference type="Proteomes" id="UP001225906">
    <property type="component" value="Unassembled WGS sequence"/>
</dbReference>
<evidence type="ECO:0000256" key="2">
    <source>
        <dbReference type="ARBA" id="ARBA00022722"/>
    </source>
</evidence>
<comment type="caution">
    <text evidence="8">The sequence shown here is derived from an EMBL/GenBank/DDBJ whole genome shotgun (WGS) entry which is preliminary data.</text>
</comment>
<evidence type="ECO:0000259" key="7">
    <source>
        <dbReference type="Pfam" id="PF08340"/>
    </source>
</evidence>
<keyword evidence="2" id="KW-0540">Nuclease</keyword>
<dbReference type="PANTHER" id="PTHR30636">
    <property type="entry name" value="UPF0701 PROTEIN YICC"/>
    <property type="match status" value="1"/>
</dbReference>
<gene>
    <name evidence="8" type="ORF">Q9291_00270</name>
</gene>
<evidence type="ECO:0000256" key="4">
    <source>
        <dbReference type="ARBA" id="ARBA00022801"/>
    </source>
</evidence>
<accession>A0ABT9JNU8</accession>
<dbReference type="EMBL" id="JAVCAP010000001">
    <property type="protein sequence ID" value="MDP8566268.1"/>
    <property type="molecule type" value="Genomic_DNA"/>
</dbReference>
<evidence type="ECO:0000313" key="8">
    <source>
        <dbReference type="EMBL" id="MDP8566268.1"/>
    </source>
</evidence>
<dbReference type="EC" id="3.1.-.-" evidence="8"/>
<dbReference type="Pfam" id="PF08340">
    <property type="entry name" value="YicC-like_C"/>
    <property type="match status" value="1"/>
</dbReference>